<dbReference type="AlphaFoldDB" id="A0A0W1KIQ3"/>
<evidence type="ECO:0000256" key="3">
    <source>
        <dbReference type="ARBA" id="ARBA00022801"/>
    </source>
</evidence>
<dbReference type="SMART" id="SM00990">
    <property type="entry name" value="VRR_NUC"/>
    <property type="match status" value="1"/>
</dbReference>
<comment type="caution">
    <text evidence="5">The sequence shown here is derived from an EMBL/GenBank/DDBJ whole genome shotgun (WGS) entry which is preliminary data.</text>
</comment>
<protein>
    <submittedName>
        <fullName evidence="5">VRR-NUC domain protein</fullName>
    </submittedName>
</protein>
<dbReference type="Proteomes" id="UP000054404">
    <property type="component" value="Unassembled WGS sequence"/>
</dbReference>
<organism evidence="5 6">
    <name type="scientific">Trueperella bernardiae</name>
    <dbReference type="NCBI Taxonomy" id="59561"/>
    <lineage>
        <taxon>Bacteria</taxon>
        <taxon>Bacillati</taxon>
        <taxon>Actinomycetota</taxon>
        <taxon>Actinomycetes</taxon>
        <taxon>Actinomycetales</taxon>
        <taxon>Actinomycetaceae</taxon>
        <taxon>Trueperella</taxon>
    </lineage>
</organism>
<dbReference type="OrthoDB" id="6706702at2"/>
<dbReference type="InterPro" id="IPR011856">
    <property type="entry name" value="tRNA_endonuc-like_dom_sf"/>
</dbReference>
<evidence type="ECO:0000313" key="5">
    <source>
        <dbReference type="EMBL" id="KTF03388.1"/>
    </source>
</evidence>
<keyword evidence="2" id="KW-0540">Nuclease</keyword>
<evidence type="ECO:0000313" key="6">
    <source>
        <dbReference type="Proteomes" id="UP000054404"/>
    </source>
</evidence>
<dbReference type="InterPro" id="IPR014883">
    <property type="entry name" value="VRR_NUC"/>
</dbReference>
<sequence length="92" mass="10168">MNEQAIEQHLKKAVEAIGGLCWKFTSPGTAGVPDRICIHHGRVIFVELKAPGRLPRPIQRRRIQQLKEHGVDAVVVDNIDAIQEVADALRAA</sequence>
<gene>
    <name evidence="5" type="ORF">AQZ59_01759</name>
</gene>
<dbReference type="Gene3D" id="3.40.1350.10">
    <property type="match status" value="1"/>
</dbReference>
<keyword evidence="6" id="KW-1185">Reference proteome</keyword>
<proteinExistence type="predicted"/>
<evidence type="ECO:0000256" key="2">
    <source>
        <dbReference type="ARBA" id="ARBA00022722"/>
    </source>
</evidence>
<accession>A0A0W1KIQ3</accession>
<dbReference type="GO" id="GO:0003676">
    <property type="term" value="F:nucleic acid binding"/>
    <property type="evidence" value="ECO:0007669"/>
    <property type="project" value="InterPro"/>
</dbReference>
<dbReference type="GO" id="GO:0004518">
    <property type="term" value="F:nuclease activity"/>
    <property type="evidence" value="ECO:0007669"/>
    <property type="project" value="UniProtKB-KW"/>
</dbReference>
<evidence type="ECO:0000256" key="1">
    <source>
        <dbReference type="ARBA" id="ARBA00001946"/>
    </source>
</evidence>
<dbReference type="PATRIC" id="fig|59561.3.peg.1745"/>
<name>A0A0W1KIQ3_9ACTO</name>
<keyword evidence="3" id="KW-0378">Hydrolase</keyword>
<dbReference type="GO" id="GO:0016788">
    <property type="term" value="F:hydrolase activity, acting on ester bonds"/>
    <property type="evidence" value="ECO:0007669"/>
    <property type="project" value="InterPro"/>
</dbReference>
<dbReference type="STRING" id="59561.AQZ59_01759"/>
<comment type="cofactor">
    <cofactor evidence="1">
        <name>Mg(2+)</name>
        <dbReference type="ChEBI" id="CHEBI:18420"/>
    </cofactor>
</comment>
<evidence type="ECO:0000259" key="4">
    <source>
        <dbReference type="SMART" id="SM00990"/>
    </source>
</evidence>
<feature type="domain" description="VRR-NUC" evidence="4">
    <location>
        <begin position="1"/>
        <end position="80"/>
    </location>
</feature>
<reference evidence="5 6" key="1">
    <citation type="submission" date="2015-11" db="EMBL/GenBank/DDBJ databases">
        <title>Draft Genome Sequence of the Type Strain Trueperella bernardiae LCDC 89-0504T, Isolated from Blood Culture.</title>
        <authorList>
            <person name="Bernier A.-M."/>
            <person name="Bernard K."/>
        </authorList>
    </citation>
    <scope>NUCLEOTIDE SEQUENCE [LARGE SCALE GENOMIC DNA]</scope>
    <source>
        <strain evidence="5 6">LCDC 89-0504</strain>
    </source>
</reference>
<dbReference type="EMBL" id="LNIZ01000012">
    <property type="protein sequence ID" value="KTF03388.1"/>
    <property type="molecule type" value="Genomic_DNA"/>
</dbReference>
<dbReference type="RefSeq" id="WP_062614258.1">
    <property type="nucleotide sequence ID" value="NZ_LNIZ01000012.1"/>
</dbReference>